<accession>A0A0P1MKN7</accession>
<organism evidence="2 3">
    <name type="scientific">Candidatus Kryptonium thompsonii</name>
    <dbReference type="NCBI Taxonomy" id="1633631"/>
    <lineage>
        <taxon>Bacteria</taxon>
        <taxon>Pseudomonadati</taxon>
        <taxon>Candidatus Kryptoniota</taxon>
        <taxon>Candidatus Kryptonium</taxon>
    </lineage>
</organism>
<accession>A0A0N7MT23</accession>
<accession>A0A0N7MZX0</accession>
<dbReference type="OrthoDB" id="9779333at2"/>
<dbReference type="STRING" id="1633631.GCA_001442925_00859"/>
<name>A0A0N7MT23_9BACT</name>
<protein>
    <submittedName>
        <fullName evidence="2">Uncharacterized protein</fullName>
    </submittedName>
</protein>
<gene>
    <name evidence="2" type="ORF">JGI4_00860</name>
    <name evidence="1" type="ORF">JGI8_00295</name>
</gene>
<dbReference type="RefSeq" id="WP_047133659.1">
    <property type="nucleotide sequence ID" value="NZ_CZVI01000002.1"/>
</dbReference>
<accession>A0A0P1LVS5</accession>
<dbReference type="Proteomes" id="UP000182011">
    <property type="component" value="Unassembled WGS sequence"/>
</dbReference>
<sequence>MNINGKFPRKLTEHEIDWILWMLPESKPGYRAYREMIKEMMVIGYGKFEPDNLILGQPDDKPNEETFFMPIVSLGQIETEKAKIQILIHKPYNNQIQIDIVNLLGDFIPGELREIKRWSYAYWNPGEKSPATGQPVREVKIFSKTEHNLILVIAPFDKKIWLHEITTGINYIIPVTNFFNELLRQRKELLDRTAPLNTNFIFENINKFSDADINNAFVNYSKLFAKVDTSSYDEIKEKKGFIQFLKRKFRK</sequence>
<accession>A0A0N7MQ48</accession>
<dbReference type="EMBL" id="FAOP01000004">
    <property type="protein sequence ID" value="CUU03825.1"/>
    <property type="molecule type" value="Genomic_DNA"/>
</dbReference>
<evidence type="ECO:0000313" key="1">
    <source>
        <dbReference type="EMBL" id="CUS79237.1"/>
    </source>
</evidence>
<accession>A0A0P1MRL8</accession>
<keyword evidence="4" id="KW-1185">Reference proteome</keyword>
<accession>A0A0S4N158</accession>
<accession>A0A0P1LUG0</accession>
<dbReference type="EMBL" id="CZVI01000002">
    <property type="protein sequence ID" value="CUS79237.1"/>
    <property type="molecule type" value="Genomic_DNA"/>
</dbReference>
<evidence type="ECO:0000313" key="2">
    <source>
        <dbReference type="EMBL" id="CUU03825.1"/>
    </source>
</evidence>
<accession>A0A0P1MAZ7</accession>
<proteinExistence type="predicted"/>
<reference evidence="1 4" key="1">
    <citation type="submission" date="2015-11" db="EMBL/GenBank/DDBJ databases">
        <authorList>
            <person name="Varghese N."/>
        </authorList>
    </citation>
    <scope>NUCLEOTIDE SEQUENCE [LARGE SCALE GENOMIC DNA]</scope>
    <source>
        <strain evidence="1 4">JGI-8</strain>
    </source>
</reference>
<reference evidence="2 3" key="2">
    <citation type="submission" date="2015-11" db="EMBL/GenBank/DDBJ databases">
        <authorList>
            <person name="Zhang Y."/>
            <person name="Guo Z."/>
        </authorList>
    </citation>
    <scope>NUCLEOTIDE SEQUENCE [LARGE SCALE GENOMIC DNA]</scope>
    <source>
        <strain evidence="2">JGI-4</strain>
    </source>
</reference>
<dbReference type="Proteomes" id="UP000182200">
    <property type="component" value="Unassembled WGS sequence"/>
</dbReference>
<accession>A0A0N7MSM3</accession>
<dbReference type="AlphaFoldDB" id="A0A0N7MT23"/>
<evidence type="ECO:0000313" key="4">
    <source>
        <dbReference type="Proteomes" id="UP000182200"/>
    </source>
</evidence>
<accession>A0A0P1LJX6</accession>
<evidence type="ECO:0000313" key="3">
    <source>
        <dbReference type="Proteomes" id="UP000182011"/>
    </source>
</evidence>